<dbReference type="Proteomes" id="UP000823405">
    <property type="component" value="Unassembled WGS sequence"/>
</dbReference>
<gene>
    <name evidence="1" type="ORF">BGZ97_001195</name>
</gene>
<comment type="caution">
    <text evidence="1">The sequence shown here is derived from an EMBL/GenBank/DDBJ whole genome shotgun (WGS) entry which is preliminary data.</text>
</comment>
<protein>
    <submittedName>
        <fullName evidence="1">Uncharacterized protein</fullName>
    </submittedName>
</protein>
<organism evidence="1 2">
    <name type="scientific">Linnemannia gamsii</name>
    <dbReference type="NCBI Taxonomy" id="64522"/>
    <lineage>
        <taxon>Eukaryota</taxon>
        <taxon>Fungi</taxon>
        <taxon>Fungi incertae sedis</taxon>
        <taxon>Mucoromycota</taxon>
        <taxon>Mortierellomycotina</taxon>
        <taxon>Mortierellomycetes</taxon>
        <taxon>Mortierellales</taxon>
        <taxon>Mortierellaceae</taxon>
        <taxon>Linnemannia</taxon>
    </lineage>
</organism>
<sequence>MSVSPFELAAAVNRGVPGIYVQLVEISNLEPVEYVTTEIKLNMWEKAFITPSAIQVI</sequence>
<proteinExistence type="predicted"/>
<feature type="non-terminal residue" evidence="1">
    <location>
        <position position="57"/>
    </location>
</feature>
<keyword evidence="2" id="KW-1185">Reference proteome</keyword>
<name>A0A9P6QZB4_9FUNG</name>
<dbReference type="EMBL" id="JAAAIN010001239">
    <property type="protein sequence ID" value="KAG0305181.1"/>
    <property type="molecule type" value="Genomic_DNA"/>
</dbReference>
<reference evidence="1" key="1">
    <citation type="journal article" date="2020" name="Fungal Divers.">
        <title>Resolving the Mortierellaceae phylogeny through synthesis of multi-gene phylogenetics and phylogenomics.</title>
        <authorList>
            <person name="Vandepol N."/>
            <person name="Liber J."/>
            <person name="Desiro A."/>
            <person name="Na H."/>
            <person name="Kennedy M."/>
            <person name="Barry K."/>
            <person name="Grigoriev I.V."/>
            <person name="Miller A.N."/>
            <person name="O'Donnell K."/>
            <person name="Stajich J.E."/>
            <person name="Bonito G."/>
        </authorList>
    </citation>
    <scope>NUCLEOTIDE SEQUENCE</scope>
    <source>
        <strain evidence="1">NVP60</strain>
    </source>
</reference>
<accession>A0A9P6QZB4</accession>
<evidence type="ECO:0000313" key="1">
    <source>
        <dbReference type="EMBL" id="KAG0305181.1"/>
    </source>
</evidence>
<evidence type="ECO:0000313" key="2">
    <source>
        <dbReference type="Proteomes" id="UP000823405"/>
    </source>
</evidence>
<dbReference type="AlphaFoldDB" id="A0A9P6QZB4"/>